<dbReference type="AlphaFoldDB" id="A0A8J5S6P2"/>
<dbReference type="Proteomes" id="UP000729402">
    <property type="component" value="Unassembled WGS sequence"/>
</dbReference>
<accession>A0A8J5S6P2</accession>
<keyword evidence="2" id="KW-1185">Reference proteome</keyword>
<reference evidence="1" key="1">
    <citation type="journal article" date="2021" name="bioRxiv">
        <title>Whole Genome Assembly and Annotation of Northern Wild Rice, Zizania palustris L., Supports a Whole Genome Duplication in the Zizania Genus.</title>
        <authorList>
            <person name="Haas M."/>
            <person name="Kono T."/>
            <person name="Macchietto M."/>
            <person name="Millas R."/>
            <person name="McGilp L."/>
            <person name="Shao M."/>
            <person name="Duquette J."/>
            <person name="Hirsch C.N."/>
            <person name="Kimball J."/>
        </authorList>
    </citation>
    <scope>NUCLEOTIDE SEQUENCE</scope>
    <source>
        <tissue evidence="1">Fresh leaf tissue</tissue>
    </source>
</reference>
<name>A0A8J5S6P2_ZIZPA</name>
<reference evidence="1" key="2">
    <citation type="submission" date="2021-02" db="EMBL/GenBank/DDBJ databases">
        <authorList>
            <person name="Kimball J.A."/>
            <person name="Haas M.W."/>
            <person name="Macchietto M."/>
            <person name="Kono T."/>
            <person name="Duquette J."/>
            <person name="Shao M."/>
        </authorList>
    </citation>
    <scope>NUCLEOTIDE SEQUENCE</scope>
    <source>
        <tissue evidence="1">Fresh leaf tissue</tissue>
    </source>
</reference>
<gene>
    <name evidence="1" type="ORF">GUJ93_ZPchr0006g42557</name>
</gene>
<comment type="caution">
    <text evidence="1">The sequence shown here is derived from an EMBL/GenBank/DDBJ whole genome shotgun (WGS) entry which is preliminary data.</text>
</comment>
<protein>
    <submittedName>
        <fullName evidence="1">Uncharacterized protein</fullName>
    </submittedName>
</protein>
<organism evidence="1 2">
    <name type="scientific">Zizania palustris</name>
    <name type="common">Northern wild rice</name>
    <dbReference type="NCBI Taxonomy" id="103762"/>
    <lineage>
        <taxon>Eukaryota</taxon>
        <taxon>Viridiplantae</taxon>
        <taxon>Streptophyta</taxon>
        <taxon>Embryophyta</taxon>
        <taxon>Tracheophyta</taxon>
        <taxon>Spermatophyta</taxon>
        <taxon>Magnoliopsida</taxon>
        <taxon>Liliopsida</taxon>
        <taxon>Poales</taxon>
        <taxon>Poaceae</taxon>
        <taxon>BOP clade</taxon>
        <taxon>Oryzoideae</taxon>
        <taxon>Oryzeae</taxon>
        <taxon>Zizaniinae</taxon>
        <taxon>Zizania</taxon>
    </lineage>
</organism>
<proteinExistence type="predicted"/>
<evidence type="ECO:0000313" key="2">
    <source>
        <dbReference type="Proteomes" id="UP000729402"/>
    </source>
</evidence>
<evidence type="ECO:0000313" key="1">
    <source>
        <dbReference type="EMBL" id="KAG8069806.1"/>
    </source>
</evidence>
<dbReference type="EMBL" id="JAAALK010000283">
    <property type="protein sequence ID" value="KAG8069806.1"/>
    <property type="molecule type" value="Genomic_DNA"/>
</dbReference>
<sequence>MNILRKDWMLTRSQRVFVGYCSQGHNWPLCFESYFIFLHLQRLKAGRFQHQGISDDRMPNLSILNLRGFTSTSYGRCEVSCPFDNRVLRYYRTVTACTVY</sequence>